<dbReference type="SUPFAM" id="SSF103473">
    <property type="entry name" value="MFS general substrate transporter"/>
    <property type="match status" value="1"/>
</dbReference>
<gene>
    <name evidence="2" type="ORF">OKIOD_LOCUS4207</name>
</gene>
<dbReference type="InterPro" id="IPR036259">
    <property type="entry name" value="MFS_trans_sf"/>
</dbReference>
<reference evidence="2 3" key="1">
    <citation type="submission" date="2021-04" db="EMBL/GenBank/DDBJ databases">
        <authorList>
            <person name="Bliznina A."/>
        </authorList>
    </citation>
    <scope>NUCLEOTIDE SEQUENCE [LARGE SCALE GENOMIC DNA]</scope>
</reference>
<dbReference type="EMBL" id="OU015568">
    <property type="protein sequence ID" value="CAG5090564.1"/>
    <property type="molecule type" value="Genomic_DNA"/>
</dbReference>
<name>A0ABN7S764_OIKDI</name>
<keyword evidence="1" id="KW-0812">Transmembrane</keyword>
<dbReference type="PANTHER" id="PTHR20765:SF1">
    <property type="entry name" value="EQUILIBRATIVE NUCLEOBASE TRANSPORTER 1"/>
    <property type="match status" value="1"/>
</dbReference>
<keyword evidence="1" id="KW-0472">Membrane</keyword>
<feature type="transmembrane region" description="Helical" evidence="1">
    <location>
        <begin position="253"/>
        <end position="272"/>
    </location>
</feature>
<keyword evidence="1" id="KW-1133">Transmembrane helix</keyword>
<dbReference type="InterPro" id="IPR027197">
    <property type="entry name" value="SLC43A3"/>
</dbReference>
<sequence length="277" mass="30357">MPFSVEIENAALPPWANVAPGFETGNFSVAITEAPEEPAKEDEKSAQEIQDAAFTAIFTLAMTFFAVAAFLAGFLMDSFGSMKTRLVGLVLFLAGSVMVTIATPGETDDYLKYGWTSISCAGIFLLVTQFQVANYYEAARGRVLCVFNVLAKTGDKNKALAAGVFLTTIFGISFTALTLIANTALQYATFILSVLHKSFTYGINATVIGLSFPNEHFGKLYGTTQIFTIISAQATDWLFSYANANSFVEANRILFYLEIISLFHFCLFLYLIRRNPN</sequence>
<dbReference type="Gene3D" id="1.20.1250.20">
    <property type="entry name" value="MFS general substrate transporter like domains"/>
    <property type="match status" value="1"/>
</dbReference>
<dbReference type="Proteomes" id="UP001158576">
    <property type="component" value="Chromosome PAR"/>
</dbReference>
<feature type="transmembrane region" description="Helical" evidence="1">
    <location>
        <begin position="52"/>
        <end position="74"/>
    </location>
</feature>
<feature type="transmembrane region" description="Helical" evidence="1">
    <location>
        <begin position="86"/>
        <end position="103"/>
    </location>
</feature>
<dbReference type="PANTHER" id="PTHR20765">
    <property type="entry name" value="SOLUTE CARRIER FAMILY 43 MEMBER 3-RELATED"/>
    <property type="match status" value="1"/>
</dbReference>
<evidence type="ECO:0000313" key="3">
    <source>
        <dbReference type="Proteomes" id="UP001158576"/>
    </source>
</evidence>
<proteinExistence type="predicted"/>
<evidence type="ECO:0000256" key="1">
    <source>
        <dbReference type="SAM" id="Phobius"/>
    </source>
</evidence>
<feature type="transmembrane region" description="Helical" evidence="1">
    <location>
        <begin position="159"/>
        <end position="181"/>
    </location>
</feature>
<feature type="transmembrane region" description="Helical" evidence="1">
    <location>
        <begin position="115"/>
        <end position="138"/>
    </location>
</feature>
<keyword evidence="3" id="KW-1185">Reference proteome</keyword>
<evidence type="ECO:0000313" key="2">
    <source>
        <dbReference type="EMBL" id="CAG5090564.1"/>
    </source>
</evidence>
<accession>A0ABN7S764</accession>
<protein>
    <submittedName>
        <fullName evidence="2">Oidioi.mRNA.OKI2018_I69.PAR.g12649.t1.cds</fullName>
    </submittedName>
</protein>
<organism evidence="2 3">
    <name type="scientific">Oikopleura dioica</name>
    <name type="common">Tunicate</name>
    <dbReference type="NCBI Taxonomy" id="34765"/>
    <lineage>
        <taxon>Eukaryota</taxon>
        <taxon>Metazoa</taxon>
        <taxon>Chordata</taxon>
        <taxon>Tunicata</taxon>
        <taxon>Appendicularia</taxon>
        <taxon>Copelata</taxon>
        <taxon>Oikopleuridae</taxon>
        <taxon>Oikopleura</taxon>
    </lineage>
</organism>